<dbReference type="EMBL" id="CAJOAX010006509">
    <property type="protein sequence ID" value="CAF3982866.1"/>
    <property type="molecule type" value="Genomic_DNA"/>
</dbReference>
<organism evidence="2 5">
    <name type="scientific">Rotaria sordida</name>
    <dbReference type="NCBI Taxonomy" id="392033"/>
    <lineage>
        <taxon>Eukaryota</taxon>
        <taxon>Metazoa</taxon>
        <taxon>Spiralia</taxon>
        <taxon>Gnathifera</taxon>
        <taxon>Rotifera</taxon>
        <taxon>Eurotatoria</taxon>
        <taxon>Bdelloidea</taxon>
        <taxon>Philodinida</taxon>
        <taxon>Philodinidae</taxon>
        <taxon>Rotaria</taxon>
    </lineage>
</organism>
<dbReference type="Proteomes" id="UP000663870">
    <property type="component" value="Unassembled WGS sequence"/>
</dbReference>
<evidence type="ECO:0000313" key="1">
    <source>
        <dbReference type="EMBL" id="CAF1397718.1"/>
    </source>
</evidence>
<dbReference type="Proteomes" id="UP000663823">
    <property type="component" value="Unassembled WGS sequence"/>
</dbReference>
<evidence type="ECO:0000313" key="3">
    <source>
        <dbReference type="EMBL" id="CAF3759788.1"/>
    </source>
</evidence>
<evidence type="ECO:0000313" key="5">
    <source>
        <dbReference type="Proteomes" id="UP000663870"/>
    </source>
</evidence>
<dbReference type="Gene3D" id="1.20.58.60">
    <property type="match status" value="1"/>
</dbReference>
<dbReference type="Proteomes" id="UP000663874">
    <property type="component" value="Unassembled WGS sequence"/>
</dbReference>
<dbReference type="AlphaFoldDB" id="A0A815REK3"/>
<evidence type="ECO:0000313" key="2">
    <source>
        <dbReference type="EMBL" id="CAF1476080.1"/>
    </source>
</evidence>
<sequence length="128" mass="15397">MIHLLIVNEHVNSAYIAELKVTLNESYQDLLEMIETRLQSLKASWKLHQFLHNRKEILLIMQERKNSIQYEIGHDQQKLVLLAQYIQRIQQESKCLNECYADEKETEIKQKEMNVLTLWKLLQQFIDQ</sequence>
<proteinExistence type="predicted"/>
<reference evidence="2" key="1">
    <citation type="submission" date="2021-02" db="EMBL/GenBank/DDBJ databases">
        <authorList>
            <person name="Nowell W R."/>
        </authorList>
    </citation>
    <scope>NUCLEOTIDE SEQUENCE</scope>
</reference>
<name>A0A815REK3_9BILA</name>
<dbReference type="Proteomes" id="UP000663889">
    <property type="component" value="Unassembled WGS sequence"/>
</dbReference>
<evidence type="ECO:0000313" key="4">
    <source>
        <dbReference type="EMBL" id="CAF3982866.1"/>
    </source>
</evidence>
<keyword evidence="5" id="KW-1185">Reference proteome</keyword>
<comment type="caution">
    <text evidence="2">The sequence shown here is derived from an EMBL/GenBank/DDBJ whole genome shotgun (WGS) entry which is preliminary data.</text>
</comment>
<dbReference type="SUPFAM" id="SSF46966">
    <property type="entry name" value="Spectrin repeat"/>
    <property type="match status" value="1"/>
</dbReference>
<protein>
    <submittedName>
        <fullName evidence="2">Uncharacterized protein</fullName>
    </submittedName>
</protein>
<accession>A0A815REK3</accession>
<dbReference type="EMBL" id="CAJOBE010001617">
    <property type="protein sequence ID" value="CAF3759788.1"/>
    <property type="molecule type" value="Genomic_DNA"/>
</dbReference>
<dbReference type="EMBL" id="CAJNOU010003567">
    <property type="protein sequence ID" value="CAF1397718.1"/>
    <property type="molecule type" value="Genomic_DNA"/>
</dbReference>
<gene>
    <name evidence="3" type="ORF">FNK824_LOCUS12732</name>
    <name evidence="2" type="ORF">JXQ802_LOCUS39028</name>
    <name evidence="4" type="ORF">OTI717_LOCUS28044</name>
    <name evidence="1" type="ORF">SEV965_LOCUS31278</name>
</gene>
<dbReference type="EMBL" id="CAJNOL010002214">
    <property type="protein sequence ID" value="CAF1476080.1"/>
    <property type="molecule type" value="Genomic_DNA"/>
</dbReference>